<dbReference type="PANTHER" id="PTHR30419:SF8">
    <property type="entry name" value="NITROGEN ASSIMILATION TRANSCRIPTIONAL ACTIVATOR-RELATED"/>
    <property type="match status" value="1"/>
</dbReference>
<accession>A0A4V2KUB9</accession>
<comment type="caution">
    <text evidence="6">The sequence shown here is derived from an EMBL/GenBank/DDBJ whole genome shotgun (WGS) entry which is preliminary data.</text>
</comment>
<dbReference type="GO" id="GO:0003677">
    <property type="term" value="F:DNA binding"/>
    <property type="evidence" value="ECO:0007669"/>
    <property type="project" value="UniProtKB-KW"/>
</dbReference>
<dbReference type="PANTHER" id="PTHR30419">
    <property type="entry name" value="HTH-TYPE TRANSCRIPTIONAL REGULATOR YBHD"/>
    <property type="match status" value="1"/>
</dbReference>
<dbReference type="Proteomes" id="UP000292781">
    <property type="component" value="Unassembled WGS sequence"/>
</dbReference>
<keyword evidence="7" id="KW-1185">Reference proteome</keyword>
<dbReference type="Gene3D" id="1.10.10.10">
    <property type="entry name" value="Winged helix-like DNA-binding domain superfamily/Winged helix DNA-binding domain"/>
    <property type="match status" value="1"/>
</dbReference>
<dbReference type="PRINTS" id="PR00039">
    <property type="entry name" value="HTHLYSR"/>
</dbReference>
<dbReference type="Gene3D" id="3.40.190.290">
    <property type="match status" value="1"/>
</dbReference>
<dbReference type="Pfam" id="PF03466">
    <property type="entry name" value="LysR_substrate"/>
    <property type="match status" value="1"/>
</dbReference>
<protein>
    <submittedName>
        <fullName evidence="6">LysR family transcriptional regulator</fullName>
    </submittedName>
</protein>
<proteinExistence type="inferred from homology"/>
<name>A0A4V2KUB9_9HYPH</name>
<evidence type="ECO:0000256" key="2">
    <source>
        <dbReference type="ARBA" id="ARBA00023015"/>
    </source>
</evidence>
<evidence type="ECO:0000256" key="3">
    <source>
        <dbReference type="ARBA" id="ARBA00023125"/>
    </source>
</evidence>
<dbReference type="SUPFAM" id="SSF53850">
    <property type="entry name" value="Periplasmic binding protein-like II"/>
    <property type="match status" value="1"/>
</dbReference>
<evidence type="ECO:0000313" key="7">
    <source>
        <dbReference type="Proteomes" id="UP000292781"/>
    </source>
</evidence>
<dbReference type="InterPro" id="IPR000847">
    <property type="entry name" value="LysR_HTH_N"/>
</dbReference>
<reference evidence="6 7" key="1">
    <citation type="submission" date="2019-02" db="EMBL/GenBank/DDBJ databases">
        <title>Siculibacillus lacustris gen. nov., sp. nov., a new rosette-forming bacterium isolated from a freshwater crater lake (Lake St. Ana, Romania).</title>
        <authorList>
            <person name="Felfoldi T."/>
            <person name="Marton Z."/>
            <person name="Szabo A."/>
            <person name="Mentes A."/>
            <person name="Boka K."/>
            <person name="Marialigeti K."/>
            <person name="Mathe I."/>
            <person name="Koncz M."/>
            <person name="Schumann P."/>
            <person name="Toth E."/>
        </authorList>
    </citation>
    <scope>NUCLEOTIDE SEQUENCE [LARGE SCALE GENOMIC DNA]</scope>
    <source>
        <strain evidence="6 7">SA-279</strain>
    </source>
</reference>
<dbReference type="OrthoDB" id="5297263at2"/>
<organism evidence="6 7">
    <name type="scientific">Siculibacillus lacustris</name>
    <dbReference type="NCBI Taxonomy" id="1549641"/>
    <lineage>
        <taxon>Bacteria</taxon>
        <taxon>Pseudomonadati</taxon>
        <taxon>Pseudomonadota</taxon>
        <taxon>Alphaproteobacteria</taxon>
        <taxon>Hyphomicrobiales</taxon>
        <taxon>Ancalomicrobiaceae</taxon>
        <taxon>Siculibacillus</taxon>
    </lineage>
</organism>
<gene>
    <name evidence="6" type="ORF">EYW49_02760</name>
</gene>
<evidence type="ECO:0000259" key="5">
    <source>
        <dbReference type="PROSITE" id="PS50931"/>
    </source>
</evidence>
<dbReference type="InterPro" id="IPR005119">
    <property type="entry name" value="LysR_subst-bd"/>
</dbReference>
<dbReference type="GO" id="GO:0003700">
    <property type="term" value="F:DNA-binding transcription factor activity"/>
    <property type="evidence" value="ECO:0007669"/>
    <property type="project" value="InterPro"/>
</dbReference>
<keyword evidence="2" id="KW-0805">Transcription regulation</keyword>
<dbReference type="Pfam" id="PF00126">
    <property type="entry name" value="HTH_1"/>
    <property type="match status" value="1"/>
</dbReference>
<dbReference type="InterPro" id="IPR036388">
    <property type="entry name" value="WH-like_DNA-bd_sf"/>
</dbReference>
<keyword evidence="3" id="KW-0238">DNA-binding</keyword>
<keyword evidence="4" id="KW-0804">Transcription</keyword>
<evidence type="ECO:0000313" key="6">
    <source>
        <dbReference type="EMBL" id="TBW40668.1"/>
    </source>
</evidence>
<evidence type="ECO:0000256" key="1">
    <source>
        <dbReference type="ARBA" id="ARBA00009437"/>
    </source>
</evidence>
<sequence>MMKIDPRRLLDVLAVARHGSFSGAAEATGVSQPALSQSIALLERELGVRVMERGRHGARLNQAGDALVFHARALENLIERAEEEMRLRARGVLGPLAIGVTPITTVGLVPQALDLLLGETPDVAVKVTEGLDDEILAMLKTRELDLLVSRLGQGSLEGEVESERLFFADWSLVVRPDHPLAEREMISLRELRDLHWVLPAGGSAFRKQMELVFEGAGIDWPIGGISTNSILAIKAIVMSTDCATIISQRLVAVEIAAGRLKAIALGDVGPLKPVGLMWRRGEKLSPLAERFANLMRRLARDDPDPAF</sequence>
<feature type="domain" description="HTH lysR-type" evidence="5">
    <location>
        <begin position="4"/>
        <end position="61"/>
    </location>
</feature>
<comment type="similarity">
    <text evidence="1">Belongs to the LysR transcriptional regulatory family.</text>
</comment>
<dbReference type="AlphaFoldDB" id="A0A4V2KUB9"/>
<dbReference type="SUPFAM" id="SSF46785">
    <property type="entry name" value="Winged helix' DNA-binding domain"/>
    <property type="match status" value="1"/>
</dbReference>
<dbReference type="EMBL" id="SJFN01000003">
    <property type="protein sequence ID" value="TBW40668.1"/>
    <property type="molecule type" value="Genomic_DNA"/>
</dbReference>
<dbReference type="InterPro" id="IPR050950">
    <property type="entry name" value="HTH-type_LysR_regulators"/>
</dbReference>
<dbReference type="GO" id="GO:0005829">
    <property type="term" value="C:cytosol"/>
    <property type="evidence" value="ECO:0007669"/>
    <property type="project" value="TreeGrafter"/>
</dbReference>
<dbReference type="PROSITE" id="PS50931">
    <property type="entry name" value="HTH_LYSR"/>
    <property type="match status" value="1"/>
</dbReference>
<evidence type="ECO:0000256" key="4">
    <source>
        <dbReference type="ARBA" id="ARBA00023163"/>
    </source>
</evidence>
<dbReference type="InterPro" id="IPR036390">
    <property type="entry name" value="WH_DNA-bd_sf"/>
</dbReference>